<dbReference type="EMBL" id="FZOW01000015">
    <property type="protein sequence ID" value="SNT36019.1"/>
    <property type="molecule type" value="Genomic_DNA"/>
</dbReference>
<gene>
    <name evidence="3" type="ORF">SAMN05421642_11558</name>
</gene>
<name>A0A239M278_9NOCA</name>
<sequence>MTAVVDTGTGLTASLARTLHATAGELNSDAVLGAESLLLHAFRISITGRDLPGASLAWKTVAPNSGACTVIGRATGVSGPDAAFANAVVGHSSLKEDCGPGGLREGSHPGTYVIPAALAAAEIADAGGRSLLRGIIMGYDTVSRVGAASPDGIGRRRFRPVGVLAPFGAAGAAAGVWNLGPAAISSALAISANMAAGINQGIFEGTMEPYFHSGIGARNGLLAAQLAKSGAVTAAHSLEGEFGFFETYGGEPGSAEALTEERNYSAVTKVGTKRFAACLQNQETVALIVDTAPSTLKASDIVRVTVRRPSAGSNGLLSPGVSREAPFSTMLQAQMSARFTAAAALCGAPVESAAFFRDHFDDPSITAVAAKIDLVPSTDGSVSVEIEATGGQTTLDADVSGTVFPDAAEIRSRFLSDVGPQTGVEAAEAVLNLVQRLKDDIPVAQLSRALALRA</sequence>
<dbReference type="GO" id="GO:0016829">
    <property type="term" value="F:lyase activity"/>
    <property type="evidence" value="ECO:0007669"/>
    <property type="project" value="InterPro"/>
</dbReference>
<accession>A0A239M278</accession>
<dbReference type="OrthoDB" id="9795089at2"/>
<evidence type="ECO:0000313" key="3">
    <source>
        <dbReference type="EMBL" id="SNT36019.1"/>
    </source>
</evidence>
<dbReference type="InterPro" id="IPR042183">
    <property type="entry name" value="MmgE/PrpD_sf_1"/>
</dbReference>
<evidence type="ECO:0000259" key="2">
    <source>
        <dbReference type="Pfam" id="PF03972"/>
    </source>
</evidence>
<dbReference type="PANTHER" id="PTHR16943">
    <property type="entry name" value="2-METHYLCITRATE DEHYDRATASE-RELATED"/>
    <property type="match status" value="1"/>
</dbReference>
<dbReference type="Proteomes" id="UP000198327">
    <property type="component" value="Unassembled WGS sequence"/>
</dbReference>
<organism evidence="3 4">
    <name type="scientific">Rhodococcoides kyotonense</name>
    <dbReference type="NCBI Taxonomy" id="398843"/>
    <lineage>
        <taxon>Bacteria</taxon>
        <taxon>Bacillati</taxon>
        <taxon>Actinomycetota</taxon>
        <taxon>Actinomycetes</taxon>
        <taxon>Mycobacteriales</taxon>
        <taxon>Nocardiaceae</taxon>
        <taxon>Rhodococcoides</taxon>
    </lineage>
</organism>
<dbReference type="SUPFAM" id="SSF103378">
    <property type="entry name" value="2-methylcitrate dehydratase PrpD"/>
    <property type="match status" value="1"/>
</dbReference>
<evidence type="ECO:0000313" key="4">
    <source>
        <dbReference type="Proteomes" id="UP000198327"/>
    </source>
</evidence>
<dbReference type="AlphaFoldDB" id="A0A239M278"/>
<dbReference type="InterPro" id="IPR045336">
    <property type="entry name" value="MmgE_PrpD_N"/>
</dbReference>
<comment type="similarity">
    <text evidence="1">Belongs to the PrpD family.</text>
</comment>
<dbReference type="Pfam" id="PF03972">
    <property type="entry name" value="MmgE_PrpD_N"/>
    <property type="match status" value="1"/>
</dbReference>
<evidence type="ECO:0000256" key="1">
    <source>
        <dbReference type="ARBA" id="ARBA00006174"/>
    </source>
</evidence>
<keyword evidence="4" id="KW-1185">Reference proteome</keyword>
<dbReference type="Gene3D" id="1.10.4100.10">
    <property type="entry name" value="2-methylcitrate dehydratase PrpD"/>
    <property type="match status" value="1"/>
</dbReference>
<proteinExistence type="inferred from homology"/>
<dbReference type="InterPro" id="IPR005656">
    <property type="entry name" value="MmgE_PrpD"/>
</dbReference>
<reference evidence="4" key="1">
    <citation type="submission" date="2017-06" db="EMBL/GenBank/DDBJ databases">
        <authorList>
            <person name="Varghese N."/>
            <person name="Submissions S."/>
        </authorList>
    </citation>
    <scope>NUCLEOTIDE SEQUENCE [LARGE SCALE GENOMIC DNA]</scope>
    <source>
        <strain evidence="4">JCM 23211</strain>
    </source>
</reference>
<protein>
    <submittedName>
        <fullName evidence="3">2-methylcitrate dehydratase PrpD</fullName>
    </submittedName>
</protein>
<dbReference type="RefSeq" id="WP_089250354.1">
    <property type="nucleotide sequence ID" value="NZ_FZOW01000015.1"/>
</dbReference>
<dbReference type="Gene3D" id="3.30.1330.120">
    <property type="entry name" value="2-methylcitrate dehydratase PrpD"/>
    <property type="match status" value="1"/>
</dbReference>
<dbReference type="InterPro" id="IPR036148">
    <property type="entry name" value="MmgE/PrpD_sf"/>
</dbReference>
<dbReference type="PANTHER" id="PTHR16943:SF8">
    <property type="entry name" value="2-METHYLCITRATE DEHYDRATASE"/>
    <property type="match status" value="1"/>
</dbReference>
<dbReference type="InterPro" id="IPR042188">
    <property type="entry name" value="MmgE/PrpD_sf_2"/>
</dbReference>
<feature type="domain" description="MmgE/PrpD N-terminal" evidence="2">
    <location>
        <begin position="22"/>
        <end position="251"/>
    </location>
</feature>